<dbReference type="GO" id="GO:0008728">
    <property type="term" value="F:GTP diphosphokinase activity"/>
    <property type="evidence" value="ECO:0007669"/>
    <property type="project" value="UniProtKB-EC"/>
</dbReference>
<dbReference type="GO" id="GO:0015969">
    <property type="term" value="P:guanosine tetraphosphate metabolic process"/>
    <property type="evidence" value="ECO:0007669"/>
    <property type="project" value="InterPro"/>
</dbReference>
<feature type="domain" description="TGS" evidence="9">
    <location>
        <begin position="406"/>
        <end position="467"/>
    </location>
</feature>
<dbReference type="CDD" id="cd04876">
    <property type="entry name" value="ACT_RelA-SpoT"/>
    <property type="match status" value="1"/>
</dbReference>
<comment type="pathway">
    <text evidence="3">Purine metabolism.</text>
</comment>
<proteinExistence type="inferred from homology"/>
<dbReference type="InterPro" id="IPR003607">
    <property type="entry name" value="HD/PDEase_dom"/>
</dbReference>
<dbReference type="FunFam" id="1.10.3210.10:FF:000001">
    <property type="entry name" value="GTP pyrophosphokinase RelA"/>
    <property type="match status" value="1"/>
</dbReference>
<keyword evidence="11" id="KW-1185">Reference proteome</keyword>
<protein>
    <recommendedName>
        <fullName evidence="4">Putative GTP diphosphokinase RSH1, chloroplastic</fullName>
        <ecNumber evidence="2">2.7.6.5</ecNumber>
    </recommendedName>
    <alternativeName>
        <fullName evidence="5">RelA/SpoT homolog 1</fullName>
    </alternativeName>
    <alternativeName>
        <fullName evidence="6">ppGpp synthetase RSH1</fullName>
    </alternativeName>
</protein>
<dbReference type="CDD" id="cd01668">
    <property type="entry name" value="TGS_RSH"/>
    <property type="match status" value="1"/>
</dbReference>
<dbReference type="InterPro" id="IPR002912">
    <property type="entry name" value="ACT_dom"/>
</dbReference>
<organism evidence="10 11">
    <name type="scientific">Geodia barretti</name>
    <name type="common">Barrett's horny sponge</name>
    <dbReference type="NCBI Taxonomy" id="519541"/>
    <lineage>
        <taxon>Eukaryota</taxon>
        <taxon>Metazoa</taxon>
        <taxon>Porifera</taxon>
        <taxon>Demospongiae</taxon>
        <taxon>Heteroscleromorpha</taxon>
        <taxon>Tetractinellida</taxon>
        <taxon>Astrophorina</taxon>
        <taxon>Geodiidae</taxon>
        <taxon>Geodia</taxon>
    </lineage>
</organism>
<dbReference type="InterPro" id="IPR007685">
    <property type="entry name" value="RelA_SpoT"/>
</dbReference>
<dbReference type="SUPFAM" id="SSF55021">
    <property type="entry name" value="ACT-like"/>
    <property type="match status" value="1"/>
</dbReference>
<dbReference type="PANTHER" id="PTHR21262:SF31">
    <property type="entry name" value="GTP PYROPHOSPHOKINASE"/>
    <property type="match status" value="1"/>
</dbReference>
<dbReference type="EC" id="2.7.6.5" evidence="2"/>
<dbReference type="PROSITE" id="PS51831">
    <property type="entry name" value="HD"/>
    <property type="match status" value="1"/>
</dbReference>
<dbReference type="InterPro" id="IPR004811">
    <property type="entry name" value="RelA/Spo_fam"/>
</dbReference>
<feature type="domain" description="HD" evidence="8">
    <location>
        <begin position="50"/>
        <end position="159"/>
    </location>
</feature>
<sequence>MVAVTSESTDLIARVSEYVEDASQLERIRSAYDFADRCHDGQMRRSGDPYIVHPLAAATILADLFLDPDTIMAALLHDVVEDCGVDVDELKSRFGANVSRLVDGVTKLTRVDYRPPDAEANGSAPMENLYAESLRKMLVAMAEDIRVVLIKLADRLHNMRTLDALPEDKRRRIAQETLDVYSPLAHRLGIWELKWQLDDLAFRHLNETRYREISRMLAVRRSQREAYVADVADRLKAELADNLLRADVNGRPKGIYSIHNKIEKYAAEGKELSDIYDLYALRVVVDEMADCYTALGIAHRMWSPIPGQFDDYIATPKKNMYQALHTTVLCEGGHPLEVQIKTRDMHQVAEYGVAAHWRYKERGGSPGGNATFEERMTGLRQLLEWQRETPDTDEFLERVREDLFHDQVFVYTPKGDIMEMAAGATPIDFAYKIHTDLGHRISGAKVNGKLMSLDTPLHNGDTVEVVAGKTGRGPSPDWLNPARGYVATNGTRQKIRSWFNRQARSANISRGRELLRRELRRMGVRMSDRAVIEGCRYETMEDLLAALGSGELSDSALSARLSQHRNEEIDETSWMPKLRGSTSLSSPSSGITVLGVGDLLTSIARCCNPIQGDPIIGFVTRSRGVSVHKGGCINVLNEDEQERLVPVSWGQKRELYPVRIRIEAMDRVGLLRDVTIKVSDDKINIAWAVTRENDDATVSMEFTIHVKDLEELNRVFSRIEGIRGVTSVNRVTSSPLRQTER</sequence>
<dbReference type="FunFam" id="3.30.460.10:FF:000001">
    <property type="entry name" value="GTP pyrophosphokinase RelA"/>
    <property type="match status" value="1"/>
</dbReference>
<evidence type="ECO:0000259" key="7">
    <source>
        <dbReference type="PROSITE" id="PS51671"/>
    </source>
</evidence>
<reference evidence="10" key="1">
    <citation type="submission" date="2023-03" db="EMBL/GenBank/DDBJ databases">
        <authorList>
            <person name="Steffen K."/>
            <person name="Cardenas P."/>
        </authorList>
    </citation>
    <scope>NUCLEOTIDE SEQUENCE</scope>
</reference>
<comment type="similarity">
    <text evidence="1">Belongs to the RelA/SpoT family.</text>
</comment>
<dbReference type="CDD" id="cd05399">
    <property type="entry name" value="NT_Rel-Spo_like"/>
    <property type="match status" value="1"/>
</dbReference>
<dbReference type="NCBIfam" id="TIGR00691">
    <property type="entry name" value="spoT_relA"/>
    <property type="match status" value="1"/>
</dbReference>
<dbReference type="Pfam" id="PF13291">
    <property type="entry name" value="ACT_4"/>
    <property type="match status" value="1"/>
</dbReference>
<dbReference type="Gene3D" id="1.10.3210.10">
    <property type="entry name" value="Hypothetical protein af1432"/>
    <property type="match status" value="1"/>
</dbReference>
<accession>A0AA35WWB2</accession>
<comment type="caution">
    <text evidence="10">The sequence shown here is derived from an EMBL/GenBank/DDBJ whole genome shotgun (WGS) entry which is preliminary data.</text>
</comment>
<dbReference type="PANTHER" id="PTHR21262">
    <property type="entry name" value="GUANOSINE-3',5'-BIS DIPHOSPHATE 3'-PYROPHOSPHOHYDROLASE"/>
    <property type="match status" value="1"/>
</dbReference>
<dbReference type="Pfam" id="PF02824">
    <property type="entry name" value="TGS"/>
    <property type="match status" value="1"/>
</dbReference>
<evidence type="ECO:0000256" key="4">
    <source>
        <dbReference type="ARBA" id="ARBA00070102"/>
    </source>
</evidence>
<dbReference type="SUPFAM" id="SSF81301">
    <property type="entry name" value="Nucleotidyltransferase"/>
    <property type="match status" value="1"/>
</dbReference>
<dbReference type="InterPro" id="IPR045865">
    <property type="entry name" value="ACT-like_dom_sf"/>
</dbReference>
<gene>
    <name evidence="10" type="ORF">GBAR_LOCUS16508</name>
</gene>
<evidence type="ECO:0000256" key="5">
    <source>
        <dbReference type="ARBA" id="ARBA00075768"/>
    </source>
</evidence>
<dbReference type="EMBL" id="CASHTH010002374">
    <property type="protein sequence ID" value="CAI8029020.1"/>
    <property type="molecule type" value="Genomic_DNA"/>
</dbReference>
<dbReference type="FunFam" id="3.10.20.30:FF:000002">
    <property type="entry name" value="GTP pyrophosphokinase (RelA/SpoT)"/>
    <property type="match status" value="1"/>
</dbReference>
<dbReference type="PROSITE" id="PS51880">
    <property type="entry name" value="TGS"/>
    <property type="match status" value="1"/>
</dbReference>
<feature type="domain" description="ACT" evidence="7">
    <location>
        <begin position="659"/>
        <end position="733"/>
    </location>
</feature>
<dbReference type="AlphaFoldDB" id="A0AA35WWB2"/>
<dbReference type="InterPro" id="IPR004095">
    <property type="entry name" value="TGS"/>
</dbReference>
<dbReference type="Gene3D" id="3.30.70.260">
    <property type="match status" value="1"/>
</dbReference>
<dbReference type="Gene3D" id="3.30.460.10">
    <property type="entry name" value="Beta Polymerase, domain 2"/>
    <property type="match status" value="1"/>
</dbReference>
<dbReference type="InterPro" id="IPR006674">
    <property type="entry name" value="HD_domain"/>
</dbReference>
<dbReference type="SUPFAM" id="SSF81271">
    <property type="entry name" value="TGS-like"/>
    <property type="match status" value="1"/>
</dbReference>
<dbReference type="Proteomes" id="UP001174909">
    <property type="component" value="Unassembled WGS sequence"/>
</dbReference>
<evidence type="ECO:0000256" key="3">
    <source>
        <dbReference type="ARBA" id="ARBA00025704"/>
    </source>
</evidence>
<name>A0AA35WWB2_GEOBA</name>
<evidence type="ECO:0000259" key="8">
    <source>
        <dbReference type="PROSITE" id="PS51831"/>
    </source>
</evidence>
<dbReference type="InterPro" id="IPR012675">
    <property type="entry name" value="Beta-grasp_dom_sf"/>
</dbReference>
<evidence type="ECO:0000256" key="1">
    <source>
        <dbReference type="ARBA" id="ARBA00007476"/>
    </source>
</evidence>
<dbReference type="Pfam" id="PF04607">
    <property type="entry name" value="RelA_SpoT"/>
    <property type="match status" value="1"/>
</dbReference>
<evidence type="ECO:0000259" key="9">
    <source>
        <dbReference type="PROSITE" id="PS51880"/>
    </source>
</evidence>
<dbReference type="InterPro" id="IPR043519">
    <property type="entry name" value="NT_sf"/>
</dbReference>
<dbReference type="InterPro" id="IPR012676">
    <property type="entry name" value="TGS-like"/>
</dbReference>
<evidence type="ECO:0000313" key="10">
    <source>
        <dbReference type="EMBL" id="CAI8029020.1"/>
    </source>
</evidence>
<evidence type="ECO:0000256" key="2">
    <source>
        <dbReference type="ARBA" id="ARBA00013251"/>
    </source>
</evidence>
<dbReference type="CDD" id="cd00077">
    <property type="entry name" value="HDc"/>
    <property type="match status" value="1"/>
</dbReference>
<dbReference type="PROSITE" id="PS51671">
    <property type="entry name" value="ACT"/>
    <property type="match status" value="1"/>
</dbReference>
<dbReference type="SUPFAM" id="SSF109604">
    <property type="entry name" value="HD-domain/PDEase-like"/>
    <property type="match status" value="1"/>
</dbReference>
<dbReference type="Pfam" id="PF13328">
    <property type="entry name" value="HD_4"/>
    <property type="match status" value="1"/>
</dbReference>
<dbReference type="Gene3D" id="3.10.20.30">
    <property type="match status" value="1"/>
</dbReference>
<evidence type="ECO:0000256" key="6">
    <source>
        <dbReference type="ARBA" id="ARBA00082153"/>
    </source>
</evidence>
<dbReference type="SMART" id="SM00471">
    <property type="entry name" value="HDc"/>
    <property type="match status" value="1"/>
</dbReference>
<dbReference type="SMART" id="SM00954">
    <property type="entry name" value="RelA_SpoT"/>
    <property type="match status" value="1"/>
</dbReference>
<evidence type="ECO:0000313" key="11">
    <source>
        <dbReference type="Proteomes" id="UP001174909"/>
    </source>
</evidence>
<dbReference type="InterPro" id="IPR033655">
    <property type="entry name" value="TGS_RelA/SpoT"/>
</dbReference>
<dbReference type="GO" id="GO:0005886">
    <property type="term" value="C:plasma membrane"/>
    <property type="evidence" value="ECO:0007669"/>
    <property type="project" value="TreeGrafter"/>
</dbReference>